<dbReference type="Pfam" id="PF02875">
    <property type="entry name" value="Mur_ligase_C"/>
    <property type="match status" value="1"/>
</dbReference>
<dbReference type="NCBIfam" id="TIGR01499">
    <property type="entry name" value="folC"/>
    <property type="match status" value="1"/>
</dbReference>
<comment type="caution">
    <text evidence="13">The sequence shown here is derived from an EMBL/GenBank/DDBJ whole genome shotgun (WGS) entry which is preliminary data.</text>
</comment>
<dbReference type="Gene3D" id="3.90.190.20">
    <property type="entry name" value="Mur ligase, C-terminal domain"/>
    <property type="match status" value="1"/>
</dbReference>
<evidence type="ECO:0000256" key="7">
    <source>
        <dbReference type="ARBA" id="ARBA00022842"/>
    </source>
</evidence>
<dbReference type="SUPFAM" id="SSF53623">
    <property type="entry name" value="MurD-like peptide ligases, catalytic domain"/>
    <property type="match status" value="1"/>
</dbReference>
<evidence type="ECO:0000256" key="1">
    <source>
        <dbReference type="ARBA" id="ARBA00008276"/>
    </source>
</evidence>
<dbReference type="PIRSF" id="PIRSF001563">
    <property type="entry name" value="Folylpolyglu_synth"/>
    <property type="match status" value="1"/>
</dbReference>
<dbReference type="Gene3D" id="3.40.1190.10">
    <property type="entry name" value="Mur-like, catalytic domain"/>
    <property type="match status" value="1"/>
</dbReference>
<comment type="similarity">
    <text evidence="1 10">Belongs to the folylpolyglutamate synthase family.</text>
</comment>
<evidence type="ECO:0000313" key="14">
    <source>
        <dbReference type="Proteomes" id="UP000272481"/>
    </source>
</evidence>
<evidence type="ECO:0000256" key="8">
    <source>
        <dbReference type="ARBA" id="ARBA00030592"/>
    </source>
</evidence>
<reference evidence="13 14" key="1">
    <citation type="submission" date="2018-12" db="EMBL/GenBank/DDBJ databases">
        <title>Comparitive functional genomics of dry heat resistant strains isolated from the viking spacecraft.</title>
        <authorList>
            <person name="Seuylemezian A."/>
            <person name="Vaishampayan P."/>
        </authorList>
    </citation>
    <scope>NUCLEOTIDE SEQUENCE [LARGE SCALE GENOMIC DNA]</scope>
    <source>
        <strain evidence="13 14">M6-11</strain>
    </source>
</reference>
<evidence type="ECO:0000313" key="13">
    <source>
        <dbReference type="EMBL" id="RSK24656.1"/>
    </source>
</evidence>
<sequence>MNSSQVYHMEETALIPKLDLYQKKHELMSADEIRPGLESMERALARLGNPEKGPRFIHVTGTNGKGSTVAFMESIARVRGLRTGSFTSPAMADLHDQIRLDGRPITAEEADAAFAEMKKAGLSGMMTDFELLTAAAFILFNNCKPDLVFLEAGMGGRFDSTNVVVPEASVITSVGLDHIGFLGGTIREIAWHKAGILKPGVPGIIGPLPDDAMDEVTRIAEEIGVPISVYGKEFTAIPGIQPGLSGPHQQANLAIAVEALKAAGISLDPSRLKTGAETAFLPGRFEEISPGVFLDGAHNPAAAEALVRTVREKFGGEEKVRFMVGMLARKDYRSVIRILEPVAQSFVFIDFAHSDAAPAHLLAACTCLPSATMKAEQIGESSWFREGSPLIVTGSLYLLSELRHRFL</sequence>
<protein>
    <recommendedName>
        <fullName evidence="2">tetrahydrofolate synthase</fullName>
        <ecNumber evidence="2">6.3.2.17</ecNumber>
    </recommendedName>
    <alternativeName>
        <fullName evidence="8">Tetrahydrofolylpolyglutamate synthase</fullName>
    </alternativeName>
</protein>
<dbReference type="Proteomes" id="UP000272481">
    <property type="component" value="Unassembled WGS sequence"/>
</dbReference>
<keyword evidence="4" id="KW-0479">Metal-binding</keyword>
<evidence type="ECO:0000256" key="4">
    <source>
        <dbReference type="ARBA" id="ARBA00022723"/>
    </source>
</evidence>
<keyword evidence="3 10" id="KW-0436">Ligase</keyword>
<evidence type="ECO:0000256" key="2">
    <source>
        <dbReference type="ARBA" id="ARBA00013025"/>
    </source>
</evidence>
<accession>A0ABX9Z9K4</accession>
<feature type="domain" description="Mur ligase central" evidence="12">
    <location>
        <begin position="59"/>
        <end position="233"/>
    </location>
</feature>
<dbReference type="Pfam" id="PF08245">
    <property type="entry name" value="Mur_ligase_M"/>
    <property type="match status" value="1"/>
</dbReference>
<keyword evidence="5 10" id="KW-0547">Nucleotide-binding</keyword>
<keyword evidence="14" id="KW-1185">Reference proteome</keyword>
<dbReference type="InterPro" id="IPR036615">
    <property type="entry name" value="Mur_ligase_C_dom_sf"/>
</dbReference>
<feature type="domain" description="Mur ligase C-terminal" evidence="11">
    <location>
        <begin position="283"/>
        <end position="366"/>
    </location>
</feature>
<dbReference type="InterPro" id="IPR018109">
    <property type="entry name" value="Folylpolyglutamate_synth_CS"/>
</dbReference>
<dbReference type="EMBL" id="RWGW01000024">
    <property type="protein sequence ID" value="RSK24656.1"/>
    <property type="molecule type" value="Genomic_DNA"/>
</dbReference>
<organism evidence="13 14">
    <name type="scientific">Bhargavaea beijingensis</name>
    <dbReference type="NCBI Taxonomy" id="426756"/>
    <lineage>
        <taxon>Bacteria</taxon>
        <taxon>Bacillati</taxon>
        <taxon>Bacillota</taxon>
        <taxon>Bacilli</taxon>
        <taxon>Bacillales</taxon>
        <taxon>Caryophanaceae</taxon>
        <taxon>Bhargavaea</taxon>
    </lineage>
</organism>
<evidence type="ECO:0000256" key="10">
    <source>
        <dbReference type="PIRNR" id="PIRNR001563"/>
    </source>
</evidence>
<name>A0ABX9Z9K4_9BACL</name>
<evidence type="ECO:0000256" key="3">
    <source>
        <dbReference type="ARBA" id="ARBA00022598"/>
    </source>
</evidence>
<keyword evidence="6 10" id="KW-0067">ATP-binding</keyword>
<evidence type="ECO:0000256" key="5">
    <source>
        <dbReference type="ARBA" id="ARBA00022741"/>
    </source>
</evidence>
<evidence type="ECO:0000259" key="12">
    <source>
        <dbReference type="Pfam" id="PF08245"/>
    </source>
</evidence>
<evidence type="ECO:0000259" key="11">
    <source>
        <dbReference type="Pfam" id="PF02875"/>
    </source>
</evidence>
<evidence type="ECO:0000256" key="6">
    <source>
        <dbReference type="ARBA" id="ARBA00022840"/>
    </source>
</evidence>
<dbReference type="InterPro" id="IPR001645">
    <property type="entry name" value="Folylpolyglutamate_synth"/>
</dbReference>
<dbReference type="PANTHER" id="PTHR11136">
    <property type="entry name" value="FOLYLPOLYGLUTAMATE SYNTHASE-RELATED"/>
    <property type="match status" value="1"/>
</dbReference>
<dbReference type="EC" id="6.3.2.17" evidence="2"/>
<gene>
    <name evidence="13" type="ORF">EJA12_13395</name>
</gene>
<dbReference type="SUPFAM" id="SSF53244">
    <property type="entry name" value="MurD-like peptide ligases, peptide-binding domain"/>
    <property type="match status" value="1"/>
</dbReference>
<keyword evidence="7" id="KW-0460">Magnesium</keyword>
<comment type="catalytic activity">
    <reaction evidence="9">
        <text>(6S)-5,6,7,8-tetrahydrofolyl-(gamma-L-Glu)(n) + L-glutamate + ATP = (6S)-5,6,7,8-tetrahydrofolyl-(gamma-L-Glu)(n+1) + ADP + phosphate + H(+)</text>
        <dbReference type="Rhea" id="RHEA:10580"/>
        <dbReference type="Rhea" id="RHEA-COMP:14738"/>
        <dbReference type="Rhea" id="RHEA-COMP:14740"/>
        <dbReference type="ChEBI" id="CHEBI:15378"/>
        <dbReference type="ChEBI" id="CHEBI:29985"/>
        <dbReference type="ChEBI" id="CHEBI:30616"/>
        <dbReference type="ChEBI" id="CHEBI:43474"/>
        <dbReference type="ChEBI" id="CHEBI:141005"/>
        <dbReference type="ChEBI" id="CHEBI:456216"/>
        <dbReference type="EC" id="6.3.2.17"/>
    </reaction>
</comment>
<proteinExistence type="inferred from homology"/>
<dbReference type="PROSITE" id="PS01012">
    <property type="entry name" value="FOLYLPOLYGLU_SYNT_2"/>
    <property type="match status" value="1"/>
</dbReference>
<evidence type="ECO:0000256" key="9">
    <source>
        <dbReference type="ARBA" id="ARBA00047493"/>
    </source>
</evidence>
<dbReference type="InterPro" id="IPR036565">
    <property type="entry name" value="Mur-like_cat_sf"/>
</dbReference>
<dbReference type="PANTHER" id="PTHR11136:SF0">
    <property type="entry name" value="DIHYDROFOLATE SYNTHETASE-RELATED"/>
    <property type="match status" value="1"/>
</dbReference>
<dbReference type="InterPro" id="IPR004101">
    <property type="entry name" value="Mur_ligase_C"/>
</dbReference>
<dbReference type="InterPro" id="IPR013221">
    <property type="entry name" value="Mur_ligase_cen"/>
</dbReference>